<reference evidence="1 2" key="1">
    <citation type="submission" date="2019-04" db="EMBL/GenBank/DDBJ databases">
        <authorList>
            <consortium name="Pathogen Informatics"/>
        </authorList>
    </citation>
    <scope>NUCLEOTIDE SEQUENCE [LARGE SCALE GENOMIC DNA]</scope>
    <source>
        <strain evidence="1 2">NCTC9239</strain>
    </source>
</reference>
<dbReference type="RefSeq" id="WP_197733849.1">
    <property type="nucleotide sequence ID" value="NZ_LR588407.1"/>
</dbReference>
<proteinExistence type="predicted"/>
<dbReference type="KEGG" id="bvy:NCTC9239_02729"/>
<protein>
    <submittedName>
        <fullName evidence="1">Protein of uncharacterized function (DUF3800)</fullName>
    </submittedName>
</protein>
<name>A0A4P1KFJ0_9CAUL</name>
<keyword evidence="2" id="KW-1185">Reference proteome</keyword>
<evidence type="ECO:0000313" key="2">
    <source>
        <dbReference type="Proteomes" id="UP000309952"/>
    </source>
</evidence>
<dbReference type="EMBL" id="LR588407">
    <property type="protein sequence ID" value="VTO18313.1"/>
    <property type="molecule type" value="Genomic_DNA"/>
</dbReference>
<dbReference type="Proteomes" id="UP000309952">
    <property type="component" value="Chromosome"/>
</dbReference>
<dbReference type="AlphaFoldDB" id="A0A4P1KFJ0"/>
<gene>
    <name evidence="1" type="ORF">NCTC9239_02729</name>
</gene>
<evidence type="ECO:0000313" key="1">
    <source>
        <dbReference type="EMBL" id="VTO18313.1"/>
    </source>
</evidence>
<dbReference type="InterPro" id="IPR024524">
    <property type="entry name" value="DUF3800"/>
</dbReference>
<sequence length="290" mass="32258">MSTPALKFGSILNMKICYVDEAGCTGALKTSACPIQPTMIMVGVIIDYSQIHHLTDGWLSLKQTLFPNLTPIQTTHMGWILPEIKGSDIRRESCSNSRNSKRHSFRVLEKTVDLLEAANSKLTGRVWVKGIGAPLNGTSVYTYSVQSICYDFQNYLASENDIGVVILDGRLKHLNTQVAHSIFTQKFKGTGDALDRIVELPSFSHSDNHAGLQIADMMCSGILTPMAVHTYCEGHVQNAHVRSGYIDIKQKFSHRVKEMQHRYQEASGRWRGGIVVSDSLTQRSGGELFR</sequence>
<dbReference type="Pfam" id="PF12686">
    <property type="entry name" value="DUF3800"/>
    <property type="match status" value="1"/>
</dbReference>
<organism evidence="1 2">
    <name type="scientific">Brevundimonas vancanneytii</name>
    <dbReference type="NCBI Taxonomy" id="1325724"/>
    <lineage>
        <taxon>Bacteria</taxon>
        <taxon>Pseudomonadati</taxon>
        <taxon>Pseudomonadota</taxon>
        <taxon>Alphaproteobacteria</taxon>
        <taxon>Caulobacterales</taxon>
        <taxon>Caulobacteraceae</taxon>
        <taxon>Brevundimonas</taxon>
    </lineage>
</organism>
<accession>A0A4P1KFJ0</accession>